<organism evidence="8 9">
    <name type="scientific">Candidatus Nitrosymbiomonas proteolyticus</name>
    <dbReference type="NCBI Taxonomy" id="2608984"/>
    <lineage>
        <taxon>Bacteria</taxon>
        <taxon>Bacillati</taxon>
        <taxon>Armatimonadota</taxon>
        <taxon>Armatimonadota incertae sedis</taxon>
        <taxon>Candidatus Nitrosymbiomonas</taxon>
    </lineage>
</organism>
<dbReference type="InterPro" id="IPR015424">
    <property type="entry name" value="PyrdxlP-dep_Trfase"/>
</dbReference>
<dbReference type="UniPathway" id="UPA00031">
    <property type="reaction ID" value="UER00012"/>
</dbReference>
<evidence type="ECO:0000313" key="8">
    <source>
        <dbReference type="EMBL" id="BBO22597.1"/>
    </source>
</evidence>
<dbReference type="SUPFAM" id="SSF53383">
    <property type="entry name" value="PLP-dependent transferases"/>
    <property type="match status" value="1"/>
</dbReference>
<reference evidence="8" key="1">
    <citation type="journal article" name="DNA Res.">
        <title>The physiological potential of anammox bacteria as revealed by their core genome structure.</title>
        <authorList>
            <person name="Okubo T."/>
            <person name="Toyoda A."/>
            <person name="Fukuhara K."/>
            <person name="Uchiyama I."/>
            <person name="Harigaya Y."/>
            <person name="Kuroiwa M."/>
            <person name="Suzuki T."/>
            <person name="Murakami Y."/>
            <person name="Suwa Y."/>
            <person name="Takami H."/>
        </authorList>
    </citation>
    <scope>NUCLEOTIDE SEQUENCE</scope>
    <source>
        <strain evidence="8">317325-2</strain>
    </source>
</reference>
<dbReference type="InterPro" id="IPR015421">
    <property type="entry name" value="PyrdxlP-dep_Trfase_major"/>
</dbReference>
<dbReference type="Proteomes" id="UP000662873">
    <property type="component" value="Chromosome"/>
</dbReference>
<gene>
    <name evidence="6" type="primary">hisC</name>
    <name evidence="8" type="ORF">NPRO_01920</name>
</gene>
<comment type="pathway">
    <text evidence="6">Amino-acid biosynthesis; L-histidine biosynthesis; L-histidine from 5-phospho-alpha-D-ribose 1-diphosphate: step 7/9.</text>
</comment>
<dbReference type="KEGG" id="npy:NPRO_01920"/>
<evidence type="ECO:0000256" key="2">
    <source>
        <dbReference type="ARBA" id="ARBA00011738"/>
    </source>
</evidence>
<evidence type="ECO:0000256" key="1">
    <source>
        <dbReference type="ARBA" id="ARBA00001933"/>
    </source>
</evidence>
<dbReference type="GO" id="GO:0000105">
    <property type="term" value="P:L-histidine biosynthetic process"/>
    <property type="evidence" value="ECO:0007669"/>
    <property type="project" value="UniProtKB-UniRule"/>
</dbReference>
<feature type="domain" description="Aminotransferase class I/classII large" evidence="7">
    <location>
        <begin position="28"/>
        <end position="356"/>
    </location>
</feature>
<dbReference type="Gene3D" id="3.40.640.10">
    <property type="entry name" value="Type I PLP-dependent aspartate aminotransferase-like (Major domain)"/>
    <property type="match status" value="1"/>
</dbReference>
<comment type="similarity">
    <text evidence="6">Belongs to the class-II pyridoxal-phosphate-dependent aminotransferase family. Histidinol-phosphate aminotransferase subfamily.</text>
</comment>
<evidence type="ECO:0000313" key="9">
    <source>
        <dbReference type="Proteomes" id="UP000662873"/>
    </source>
</evidence>
<dbReference type="EC" id="2.6.1.9" evidence="6"/>
<dbReference type="HAMAP" id="MF_01023">
    <property type="entry name" value="HisC_aminotrans_2"/>
    <property type="match status" value="1"/>
</dbReference>
<dbReference type="NCBIfam" id="TIGR01141">
    <property type="entry name" value="hisC"/>
    <property type="match status" value="1"/>
</dbReference>
<evidence type="ECO:0000256" key="5">
    <source>
        <dbReference type="ARBA" id="ARBA00022898"/>
    </source>
</evidence>
<keyword evidence="6" id="KW-0368">Histidine biosynthesis</keyword>
<accession>A0A809S216</accession>
<dbReference type="Gene3D" id="3.90.1150.10">
    <property type="entry name" value="Aspartate Aminotransferase, domain 1"/>
    <property type="match status" value="1"/>
</dbReference>
<dbReference type="PANTHER" id="PTHR43643:SF3">
    <property type="entry name" value="HISTIDINOL-PHOSPHATE AMINOTRANSFERASE"/>
    <property type="match status" value="1"/>
</dbReference>
<dbReference type="InterPro" id="IPR015422">
    <property type="entry name" value="PyrdxlP-dep_Trfase_small"/>
</dbReference>
<evidence type="ECO:0000256" key="3">
    <source>
        <dbReference type="ARBA" id="ARBA00022576"/>
    </source>
</evidence>
<dbReference type="PROSITE" id="PS00599">
    <property type="entry name" value="AA_TRANSFER_CLASS_2"/>
    <property type="match status" value="1"/>
</dbReference>
<comment type="catalytic activity">
    <reaction evidence="6">
        <text>L-histidinol phosphate + 2-oxoglutarate = 3-(imidazol-4-yl)-2-oxopropyl phosphate + L-glutamate</text>
        <dbReference type="Rhea" id="RHEA:23744"/>
        <dbReference type="ChEBI" id="CHEBI:16810"/>
        <dbReference type="ChEBI" id="CHEBI:29985"/>
        <dbReference type="ChEBI" id="CHEBI:57766"/>
        <dbReference type="ChEBI" id="CHEBI:57980"/>
        <dbReference type="EC" id="2.6.1.9"/>
    </reaction>
</comment>
<dbReference type="InterPro" id="IPR004839">
    <property type="entry name" value="Aminotransferase_I/II_large"/>
</dbReference>
<dbReference type="GO" id="GO:0004400">
    <property type="term" value="F:histidinol-phosphate transaminase activity"/>
    <property type="evidence" value="ECO:0007669"/>
    <property type="project" value="UniProtKB-UniRule"/>
</dbReference>
<dbReference type="InterPro" id="IPR001917">
    <property type="entry name" value="Aminotrans_II_pyridoxalP_BS"/>
</dbReference>
<feature type="modified residue" description="N6-(pyridoxal phosphate)lysine" evidence="6">
    <location>
        <position position="223"/>
    </location>
</feature>
<dbReference type="CDD" id="cd00609">
    <property type="entry name" value="AAT_like"/>
    <property type="match status" value="1"/>
</dbReference>
<protein>
    <recommendedName>
        <fullName evidence="6">Histidinol-phosphate aminotransferase</fullName>
        <ecNumber evidence="6">2.6.1.9</ecNumber>
    </recommendedName>
    <alternativeName>
        <fullName evidence="6">Imidazole acetol-phosphate transaminase</fullName>
    </alternativeName>
</protein>
<name>A0A809S216_9BACT</name>
<dbReference type="AlphaFoldDB" id="A0A809S216"/>
<dbReference type="InterPro" id="IPR050106">
    <property type="entry name" value="HistidinolP_aminotransfase"/>
</dbReference>
<sequence length="366" mass="39724">MGAPIRPHILRLRPYVQGKPSVISPGSDIVKLASNENPLGPSPRAVEAMARAAERAHQYPDGGGTLLREELSQRFDLPAGQILLGNGSDELLRMIGAVVLESPEDEVVCATPTFLVYEHTAHVVPATLKQAPLTDDFRHDLPAMAALIGPQTKIVFLANPHNPTGTVVTRGEFERFLERIPATVWVVLDEAYCEFLRDNADSPTSLDYVRQGRPVVGLRTFSKAYGLAGARCGYGFFPRDLADAIERARQPFNVNALAQAGCLAALRDHEFLDRTLANNRSGMRRIEERVRRLGGQVSDSHANFVFADFGRPTADLVSALEAKSIYVRGGAGLGCPNAMRITVGTPEEVERFCAAIEDCAVLGGAR</sequence>
<keyword evidence="4 6" id="KW-0808">Transferase</keyword>
<comment type="subunit">
    <text evidence="2 6">Homodimer.</text>
</comment>
<evidence type="ECO:0000256" key="4">
    <source>
        <dbReference type="ARBA" id="ARBA00022679"/>
    </source>
</evidence>
<comment type="cofactor">
    <cofactor evidence="1 6">
        <name>pyridoxal 5'-phosphate</name>
        <dbReference type="ChEBI" id="CHEBI:597326"/>
    </cofactor>
</comment>
<evidence type="ECO:0000256" key="6">
    <source>
        <dbReference type="HAMAP-Rule" id="MF_01023"/>
    </source>
</evidence>
<dbReference type="EMBL" id="AP021858">
    <property type="protein sequence ID" value="BBO22597.1"/>
    <property type="molecule type" value="Genomic_DNA"/>
</dbReference>
<dbReference type="PANTHER" id="PTHR43643">
    <property type="entry name" value="HISTIDINOL-PHOSPHATE AMINOTRANSFERASE 2"/>
    <property type="match status" value="1"/>
</dbReference>
<evidence type="ECO:0000259" key="7">
    <source>
        <dbReference type="Pfam" id="PF00155"/>
    </source>
</evidence>
<keyword evidence="3 6" id="KW-0032">Aminotransferase</keyword>
<keyword evidence="6" id="KW-0028">Amino-acid biosynthesis</keyword>
<proteinExistence type="inferred from homology"/>
<dbReference type="InterPro" id="IPR005861">
    <property type="entry name" value="HisP_aminotrans"/>
</dbReference>
<dbReference type="Pfam" id="PF00155">
    <property type="entry name" value="Aminotran_1_2"/>
    <property type="match status" value="1"/>
</dbReference>
<keyword evidence="5 6" id="KW-0663">Pyridoxal phosphate</keyword>
<dbReference type="GO" id="GO:0030170">
    <property type="term" value="F:pyridoxal phosphate binding"/>
    <property type="evidence" value="ECO:0007669"/>
    <property type="project" value="InterPro"/>
</dbReference>